<organism evidence="10 12">
    <name type="scientific">Leptospira perolatii</name>
    <dbReference type="NCBI Taxonomy" id="2023191"/>
    <lineage>
        <taxon>Bacteria</taxon>
        <taxon>Pseudomonadati</taxon>
        <taxon>Spirochaetota</taxon>
        <taxon>Spirochaetia</taxon>
        <taxon>Leptospirales</taxon>
        <taxon>Leptospiraceae</taxon>
        <taxon>Leptospira</taxon>
    </lineage>
</organism>
<name>A0A2M9ZRK2_9LEPT</name>
<evidence type="ECO:0000256" key="5">
    <source>
        <dbReference type="ARBA" id="ARBA00022847"/>
    </source>
</evidence>
<feature type="transmembrane region" description="Helical" evidence="8">
    <location>
        <begin position="352"/>
        <end position="371"/>
    </location>
</feature>
<dbReference type="SUPFAM" id="SSF118215">
    <property type="entry name" value="Proton glutamate symport protein"/>
    <property type="match status" value="1"/>
</dbReference>
<reference evidence="11 12" key="1">
    <citation type="submission" date="2017-07" db="EMBL/GenBank/DDBJ databases">
        <title>Leptospira spp. isolated from tropical soils.</title>
        <authorList>
            <person name="Thibeaux R."/>
            <person name="Iraola G."/>
            <person name="Ferres I."/>
            <person name="Bierque E."/>
            <person name="Girault D."/>
            <person name="Soupe-Gilbert M.-E."/>
            <person name="Picardeau M."/>
            <person name="Goarant C."/>
        </authorList>
    </citation>
    <scope>NUCLEOTIDE SEQUENCE [LARGE SCALE GENOMIC DNA]</scope>
    <source>
        <strain evidence="10 12">FH1-B-B1</strain>
        <strain evidence="9 11">FH1-B-C1</strain>
    </source>
</reference>
<dbReference type="GO" id="GO:0015293">
    <property type="term" value="F:symporter activity"/>
    <property type="evidence" value="ECO:0007669"/>
    <property type="project" value="UniProtKB-KW"/>
</dbReference>
<feature type="transmembrane region" description="Helical" evidence="8">
    <location>
        <begin position="176"/>
        <end position="193"/>
    </location>
</feature>
<sequence length="432" mass="46394">MPVFTGLRALNARFTSLIKELLWLRVLIGFFLGTLLGIFLSPKYSGLEANTAKVIIAWIALPGHLFIALLQMIMIPLVFSSILLGINAGETLENLRKFGSRVLVYFVLTTAIAVVIGITLASITQPGRFLDKQGIPLVPNQSATTSSEPISLEKIPEIVISILPKNPFQTAFSGDMLGVVLLAMLVGIAVLSMKEEEARPVIHLLNAAFKTCMVIVEWAMKLAPYAVFGLIAQITAKIGIEVLVSLGAYFATVLGGLFLVIGMYSLILVFLAKKNPIWFFRKAADVQLLAFSTSSSAAVLPFTLKTAMEKMNVDKRIAEFIAPLGATINMDGTALYQAAATVFLSQVYGIELTFVQILFLLAATIVASIGTPSTPGVGIVILATILTGVGIPTEGIGIILGVDRLLDMCRTTVNITGDLVACNVFQTWEGKK</sequence>
<dbReference type="Pfam" id="PF00375">
    <property type="entry name" value="SDF"/>
    <property type="match status" value="1"/>
</dbReference>
<dbReference type="RefSeq" id="WP_100711974.1">
    <property type="nucleotide sequence ID" value="NZ_NPDY01000001.1"/>
</dbReference>
<evidence type="ECO:0000256" key="8">
    <source>
        <dbReference type="SAM" id="Phobius"/>
    </source>
</evidence>
<evidence type="ECO:0000256" key="4">
    <source>
        <dbReference type="ARBA" id="ARBA00022692"/>
    </source>
</evidence>
<evidence type="ECO:0000256" key="1">
    <source>
        <dbReference type="ARBA" id="ARBA00004651"/>
    </source>
</evidence>
<keyword evidence="2" id="KW-0813">Transport</keyword>
<evidence type="ECO:0000256" key="3">
    <source>
        <dbReference type="ARBA" id="ARBA00022475"/>
    </source>
</evidence>
<comment type="caution">
    <text evidence="10">The sequence shown here is derived from an EMBL/GenBank/DDBJ whole genome shotgun (WGS) entry which is preliminary data.</text>
</comment>
<dbReference type="GO" id="GO:0006835">
    <property type="term" value="P:dicarboxylic acid transport"/>
    <property type="evidence" value="ECO:0007669"/>
    <property type="project" value="TreeGrafter"/>
</dbReference>
<keyword evidence="7 8" id="KW-0472">Membrane</keyword>
<dbReference type="PANTHER" id="PTHR42865">
    <property type="entry name" value="PROTON/GLUTAMATE-ASPARTATE SYMPORTER"/>
    <property type="match status" value="1"/>
</dbReference>
<dbReference type="GO" id="GO:0005886">
    <property type="term" value="C:plasma membrane"/>
    <property type="evidence" value="ECO:0007669"/>
    <property type="project" value="UniProtKB-SubCell"/>
</dbReference>
<evidence type="ECO:0000313" key="11">
    <source>
        <dbReference type="Proteomes" id="UP000231962"/>
    </source>
</evidence>
<proteinExistence type="predicted"/>
<evidence type="ECO:0000313" key="10">
    <source>
        <dbReference type="EMBL" id="PJZ74563.1"/>
    </source>
</evidence>
<feature type="transmembrane region" description="Helical" evidence="8">
    <location>
        <begin position="214"/>
        <end position="236"/>
    </location>
</feature>
<feature type="transmembrane region" description="Helical" evidence="8">
    <location>
        <begin position="248"/>
        <end position="272"/>
    </location>
</feature>
<keyword evidence="3" id="KW-1003">Cell membrane</keyword>
<feature type="transmembrane region" description="Helical" evidence="8">
    <location>
        <begin position="55"/>
        <end position="82"/>
    </location>
</feature>
<dbReference type="OrthoDB" id="9768885at2"/>
<feature type="transmembrane region" description="Helical" evidence="8">
    <location>
        <begin position="102"/>
        <end position="123"/>
    </location>
</feature>
<keyword evidence="5" id="KW-0769">Symport</keyword>
<feature type="transmembrane region" description="Helical" evidence="8">
    <location>
        <begin position="21"/>
        <end position="40"/>
    </location>
</feature>
<dbReference type="AlphaFoldDB" id="A0A2M9ZRK2"/>
<dbReference type="InterPro" id="IPR001991">
    <property type="entry name" value="Na-dicarboxylate_symporter"/>
</dbReference>
<keyword evidence="6 8" id="KW-1133">Transmembrane helix</keyword>
<evidence type="ECO:0000256" key="6">
    <source>
        <dbReference type="ARBA" id="ARBA00022989"/>
    </source>
</evidence>
<dbReference type="PANTHER" id="PTHR42865:SF7">
    <property type="entry name" value="PROTON_GLUTAMATE-ASPARTATE SYMPORTER"/>
    <property type="match status" value="1"/>
</dbReference>
<dbReference type="InterPro" id="IPR036458">
    <property type="entry name" value="Na:dicarbo_symporter_sf"/>
</dbReference>
<protein>
    <submittedName>
        <fullName evidence="10">C4-dicarboxylate transporter</fullName>
    </submittedName>
</protein>
<gene>
    <name evidence="9" type="ORF">CH360_00415</name>
    <name evidence="10" type="ORF">CH373_00415</name>
</gene>
<evidence type="ECO:0000313" key="9">
    <source>
        <dbReference type="EMBL" id="PJZ71031.1"/>
    </source>
</evidence>
<comment type="subcellular location">
    <subcellularLocation>
        <location evidence="1">Cell membrane</location>
        <topology evidence="1">Multi-pass membrane protein</topology>
    </subcellularLocation>
</comment>
<dbReference type="Proteomes" id="UP000231990">
    <property type="component" value="Unassembled WGS sequence"/>
</dbReference>
<keyword evidence="11" id="KW-1185">Reference proteome</keyword>
<evidence type="ECO:0000256" key="2">
    <source>
        <dbReference type="ARBA" id="ARBA00022448"/>
    </source>
</evidence>
<dbReference type="FunFam" id="1.10.3860.10:FF:000001">
    <property type="entry name" value="C4-dicarboxylate transport protein"/>
    <property type="match status" value="1"/>
</dbReference>
<dbReference type="PRINTS" id="PR00173">
    <property type="entry name" value="EDTRNSPORT"/>
</dbReference>
<keyword evidence="4 8" id="KW-0812">Transmembrane</keyword>
<accession>A0A2M9ZRK2</accession>
<evidence type="ECO:0000313" key="12">
    <source>
        <dbReference type="Proteomes" id="UP000231990"/>
    </source>
</evidence>
<feature type="transmembrane region" description="Helical" evidence="8">
    <location>
        <begin position="377"/>
        <end position="402"/>
    </location>
</feature>
<dbReference type="EMBL" id="NPDY01000001">
    <property type="protein sequence ID" value="PJZ71031.1"/>
    <property type="molecule type" value="Genomic_DNA"/>
</dbReference>
<dbReference type="EMBL" id="NPDZ01000001">
    <property type="protein sequence ID" value="PJZ74563.1"/>
    <property type="molecule type" value="Genomic_DNA"/>
</dbReference>
<dbReference type="Gene3D" id="1.10.3860.10">
    <property type="entry name" value="Sodium:dicarboxylate symporter"/>
    <property type="match status" value="1"/>
</dbReference>
<dbReference type="Proteomes" id="UP000231962">
    <property type="component" value="Unassembled WGS sequence"/>
</dbReference>
<evidence type="ECO:0000256" key="7">
    <source>
        <dbReference type="ARBA" id="ARBA00023136"/>
    </source>
</evidence>